<evidence type="ECO:0000256" key="9">
    <source>
        <dbReference type="ARBA" id="ARBA00048679"/>
    </source>
</evidence>
<evidence type="ECO:0000256" key="2">
    <source>
        <dbReference type="ARBA" id="ARBA00012513"/>
    </source>
</evidence>
<dbReference type="InterPro" id="IPR000719">
    <property type="entry name" value="Prot_kinase_dom"/>
</dbReference>
<keyword evidence="3" id="KW-0723">Serine/threonine-protein kinase</keyword>
<keyword evidence="6" id="KW-0418">Kinase</keyword>
<dbReference type="SMART" id="SM00220">
    <property type="entry name" value="S_TKc"/>
    <property type="match status" value="1"/>
</dbReference>
<dbReference type="Gene3D" id="1.10.510.10">
    <property type="entry name" value="Transferase(Phosphotransferase) domain 1"/>
    <property type="match status" value="1"/>
</dbReference>
<feature type="region of interest" description="Disordered" evidence="12">
    <location>
        <begin position="1166"/>
        <end position="1191"/>
    </location>
</feature>
<keyword evidence="11" id="KW-0175">Coiled coil</keyword>
<feature type="compositionally biased region" description="Polar residues" evidence="12">
    <location>
        <begin position="1175"/>
        <end position="1187"/>
    </location>
</feature>
<evidence type="ECO:0000256" key="11">
    <source>
        <dbReference type="SAM" id="Coils"/>
    </source>
</evidence>
<protein>
    <recommendedName>
        <fullName evidence="2">non-specific serine/threonine protein kinase</fullName>
        <ecNumber evidence="2">2.7.11.1</ecNumber>
    </recommendedName>
</protein>
<comment type="catalytic activity">
    <reaction evidence="9">
        <text>L-seryl-[protein] + ATP = O-phospho-L-seryl-[protein] + ADP + H(+)</text>
        <dbReference type="Rhea" id="RHEA:17989"/>
        <dbReference type="Rhea" id="RHEA-COMP:9863"/>
        <dbReference type="Rhea" id="RHEA-COMP:11604"/>
        <dbReference type="ChEBI" id="CHEBI:15378"/>
        <dbReference type="ChEBI" id="CHEBI:29999"/>
        <dbReference type="ChEBI" id="CHEBI:30616"/>
        <dbReference type="ChEBI" id="CHEBI:83421"/>
        <dbReference type="ChEBI" id="CHEBI:456216"/>
        <dbReference type="EC" id="2.7.11.1"/>
    </reaction>
</comment>
<feature type="compositionally biased region" description="Basic and acidic residues" evidence="12">
    <location>
        <begin position="1069"/>
        <end position="1084"/>
    </location>
</feature>
<evidence type="ECO:0000256" key="5">
    <source>
        <dbReference type="ARBA" id="ARBA00022741"/>
    </source>
</evidence>
<gene>
    <name evidence="15" type="primary">LOC111602881</name>
</gene>
<evidence type="ECO:0000256" key="1">
    <source>
        <dbReference type="ARBA" id="ARBA00008874"/>
    </source>
</evidence>
<dbReference type="OrthoDB" id="8957712at2759"/>
<comment type="similarity">
    <text evidence="1">Belongs to the protein kinase superfamily. STE Ser/Thr protein kinase family. STE20 subfamily.</text>
</comment>
<feature type="coiled-coil region" evidence="11">
    <location>
        <begin position="652"/>
        <end position="681"/>
    </location>
</feature>
<feature type="compositionally biased region" description="Polar residues" evidence="12">
    <location>
        <begin position="549"/>
        <end position="559"/>
    </location>
</feature>
<comment type="catalytic activity">
    <reaction evidence="8">
        <text>L-threonyl-[protein] + ATP = O-phospho-L-threonyl-[protein] + ADP + H(+)</text>
        <dbReference type="Rhea" id="RHEA:46608"/>
        <dbReference type="Rhea" id="RHEA-COMP:11060"/>
        <dbReference type="Rhea" id="RHEA-COMP:11605"/>
        <dbReference type="ChEBI" id="CHEBI:15378"/>
        <dbReference type="ChEBI" id="CHEBI:30013"/>
        <dbReference type="ChEBI" id="CHEBI:30616"/>
        <dbReference type="ChEBI" id="CHEBI:61977"/>
        <dbReference type="ChEBI" id="CHEBI:456216"/>
        <dbReference type="EC" id="2.7.11.1"/>
    </reaction>
</comment>
<feature type="region of interest" description="Disordered" evidence="12">
    <location>
        <begin position="317"/>
        <end position="355"/>
    </location>
</feature>
<evidence type="ECO:0000256" key="4">
    <source>
        <dbReference type="ARBA" id="ARBA00022679"/>
    </source>
</evidence>
<feature type="compositionally biased region" description="Polar residues" evidence="12">
    <location>
        <begin position="526"/>
        <end position="535"/>
    </location>
</feature>
<dbReference type="InterPro" id="IPR011009">
    <property type="entry name" value="Kinase-like_dom_sf"/>
</dbReference>
<feature type="compositionally biased region" description="Low complexity" evidence="12">
    <location>
        <begin position="560"/>
        <end position="575"/>
    </location>
</feature>
<keyword evidence="14" id="KW-1185">Reference proteome</keyword>
<dbReference type="CDD" id="cd06608">
    <property type="entry name" value="STKc_myosinIII_N_like"/>
    <property type="match status" value="1"/>
</dbReference>
<dbReference type="FunFam" id="3.30.200.20:FF:000006">
    <property type="entry name" value="TRAF2 and NCK-interacting protein kinase isoform 4"/>
    <property type="match status" value="1"/>
</dbReference>
<dbReference type="Proteomes" id="UP000504633">
    <property type="component" value="Unplaced"/>
</dbReference>
<sequence>MAHQQQQLAQSVNCSLDDIDLTALKDPAGIFELIEVVGNGTYGQVYKGRHTKTGQLAAIKVMDVTEDEEEEIKLEINVLKKYSNHRNIATYYGAFIKKSPPGKDDQLWLVMEYCGAGSVTDLVKSTKGQSLKEEWIAYICREILRGLSYLHSNKVIHRDIKGQNVLLTDNAEVKLVDFGVSAQLDRTIGRRNTFIGTPYWMAPEVIACDENPEATYDNRSDLWSLGITALEMAESQPPLCDLHPMRALFLIPRNSPPRLKSKKWSKKFQGFIDTVLVKDYHQRPYTENLLKHAFIKDQPTDRQVRIQLKDHIDRCKKRKQEKEREDYRYSGSDNDDDEPQLAGEPSSIIQAPGGDTLRRNFQQIQEGRMAAEQQQQQQHHQLLAQAQAAAHAAAQAQLHQQQQAAAAAAAAAHAAQQAQVAQQQQQAQAQQPQANRQQKPTSRQQIEDPGPPARPQLPQRLIVVPDPPHANRPLPPTPKCGEPAAQTPPQQQQRNSQNNFKPSLPPRRPEDHLDVLAAQLNELGVVSSQQPQPQTAAAAAAAAADENRSAQQHTSSSGALSNSTQNTTTTSLHSSAGTTANSLLRRPAVIDQQPQSSNNNSDSVYVNTDYNNRETLLCDAHFDQQQLLSAAQQQPPPSPATALYLNQSALIQAQAQAQAQAATTEQQQQQQEQEQAKAQAAARLAINSNGVVRKLPEQLVLNQQTLAEAISQQHGSSVQASPALSTASGPYIPISECFTGSPKFLLDSHANAAAALNNLDPKFYDTPRSHNNIGLNLTNDQSYSPKITNCSLQQLANASGKQRSQRSDSDSESVFTDDDEWAHPLPLRENVDRSTRPSDSSIENESFVLTYSQRFSKMPEDGAALVPSGSARHAKQLATIPATAADGAGEHHTLERLAKVLKNKNNLILDFKDNEKLQRDLPQLSDTENTSPAIVATRHANSSLIEESYDIPRSHQLPYCNVGQLLGERPVTSPHNSNPIAASTPNLMADTCIAALANQVVPSATTTATTTAVNSPTSARTLPRQHCYTNAAPTRMEGNVFRYDFIKQADCPPVNRKLKPKASNTPLEATHKSSVEDKPPEEFPAKPPVCTMEQLSSKLSGTKLQSSAPPSVDRKCKPNAYKLGSSATMSPSTRRSSGAPLSMVLPHETDVHSPTAIAYLHETRTLPRQQHRQHPSSPGSQSVQHQRTASAAAAMTSTSVAAAVAAATVAAFKQSQQQQQQQHPEHKLQYFDLDVANKPQLLNRQSMSVGNLYSQGKSALNQPARLGATDAAAVRAPVQSSVVYNFVDFVKTEAFKRIREERNKESSENNNK</sequence>
<dbReference type="GO" id="GO:0005829">
    <property type="term" value="C:cytosol"/>
    <property type="evidence" value="ECO:0007669"/>
    <property type="project" value="TreeGrafter"/>
</dbReference>
<dbReference type="FunFam" id="1.10.510.10:FF:000003">
    <property type="entry name" value="TRAF2 and NCK-interacting protein kinase isoform 4"/>
    <property type="match status" value="1"/>
</dbReference>
<dbReference type="GO" id="GO:0005524">
    <property type="term" value="F:ATP binding"/>
    <property type="evidence" value="ECO:0007669"/>
    <property type="project" value="UniProtKB-UniRule"/>
</dbReference>
<feature type="domain" description="Protein kinase" evidence="13">
    <location>
        <begin position="31"/>
        <end position="295"/>
    </location>
</feature>
<dbReference type="PROSITE" id="PS00107">
    <property type="entry name" value="PROTEIN_KINASE_ATP"/>
    <property type="match status" value="1"/>
</dbReference>
<feature type="region of interest" description="Disordered" evidence="12">
    <location>
        <begin position="422"/>
        <end position="510"/>
    </location>
</feature>
<evidence type="ECO:0000256" key="10">
    <source>
        <dbReference type="PROSITE-ProRule" id="PRU10141"/>
    </source>
</evidence>
<dbReference type="InterPro" id="IPR017441">
    <property type="entry name" value="Protein_kinase_ATP_BS"/>
</dbReference>
<feature type="region of interest" description="Disordered" evidence="12">
    <location>
        <begin position="1054"/>
        <end position="1140"/>
    </location>
</feature>
<keyword evidence="5 10" id="KW-0547">Nucleotide-binding</keyword>
<keyword evidence="4" id="KW-0808">Transferase</keyword>
<dbReference type="InterPro" id="IPR051700">
    <property type="entry name" value="STE20_Ser-Thr_kinase"/>
</dbReference>
<dbReference type="PANTHER" id="PTHR47096:SF1">
    <property type="entry name" value="MISSHAPEN LIKE KINASE 1"/>
    <property type="match status" value="1"/>
</dbReference>
<feature type="compositionally biased region" description="Polar residues" evidence="12">
    <location>
        <begin position="1093"/>
        <end position="1109"/>
    </location>
</feature>
<organism evidence="14 15">
    <name type="scientific">Drosophila hydei</name>
    <name type="common">Fruit fly</name>
    <dbReference type="NCBI Taxonomy" id="7224"/>
    <lineage>
        <taxon>Eukaryota</taxon>
        <taxon>Metazoa</taxon>
        <taxon>Ecdysozoa</taxon>
        <taxon>Arthropoda</taxon>
        <taxon>Hexapoda</taxon>
        <taxon>Insecta</taxon>
        <taxon>Pterygota</taxon>
        <taxon>Neoptera</taxon>
        <taxon>Endopterygota</taxon>
        <taxon>Diptera</taxon>
        <taxon>Brachycera</taxon>
        <taxon>Muscomorpha</taxon>
        <taxon>Ephydroidea</taxon>
        <taxon>Drosophilidae</taxon>
        <taxon>Drosophila</taxon>
    </lineage>
</organism>
<evidence type="ECO:0000259" key="13">
    <source>
        <dbReference type="PROSITE" id="PS50011"/>
    </source>
</evidence>
<dbReference type="GO" id="GO:0004674">
    <property type="term" value="F:protein serine/threonine kinase activity"/>
    <property type="evidence" value="ECO:0007669"/>
    <property type="project" value="UniProtKB-KW"/>
</dbReference>
<evidence type="ECO:0000256" key="6">
    <source>
        <dbReference type="ARBA" id="ARBA00022777"/>
    </source>
</evidence>
<dbReference type="PROSITE" id="PS50011">
    <property type="entry name" value="PROTEIN_KINASE_DOM"/>
    <property type="match status" value="1"/>
</dbReference>
<dbReference type="PROSITE" id="PS00108">
    <property type="entry name" value="PROTEIN_KINASE_ST"/>
    <property type="match status" value="1"/>
</dbReference>
<name>A0A6J2SVK4_DROHY</name>
<dbReference type="PANTHER" id="PTHR47096">
    <property type="entry name" value="MISSHAPEN LIKE KINASE 1"/>
    <property type="match status" value="1"/>
</dbReference>
<proteinExistence type="inferred from homology"/>
<evidence type="ECO:0000256" key="12">
    <source>
        <dbReference type="SAM" id="MobiDB-lite"/>
    </source>
</evidence>
<feature type="binding site" evidence="10">
    <location>
        <position position="60"/>
    </location>
    <ligand>
        <name>ATP</name>
        <dbReference type="ChEBI" id="CHEBI:30616"/>
    </ligand>
</feature>
<dbReference type="EC" id="2.7.11.1" evidence="2"/>
<feature type="compositionally biased region" description="Low complexity" evidence="12">
    <location>
        <begin position="483"/>
        <end position="493"/>
    </location>
</feature>
<feature type="compositionally biased region" description="Pro residues" evidence="12">
    <location>
        <begin position="465"/>
        <end position="478"/>
    </location>
</feature>
<feature type="region of interest" description="Disordered" evidence="12">
    <location>
        <begin position="526"/>
        <end position="577"/>
    </location>
</feature>
<dbReference type="InterPro" id="IPR008271">
    <property type="entry name" value="Ser/Thr_kinase_AS"/>
</dbReference>
<evidence type="ECO:0000256" key="3">
    <source>
        <dbReference type="ARBA" id="ARBA00022527"/>
    </source>
</evidence>
<dbReference type="Gene3D" id="3.30.200.20">
    <property type="entry name" value="Phosphorylase Kinase, domain 1"/>
    <property type="match status" value="1"/>
</dbReference>
<dbReference type="GeneID" id="111602881"/>
<evidence type="ECO:0000313" key="14">
    <source>
        <dbReference type="Proteomes" id="UP000504633"/>
    </source>
</evidence>
<feature type="compositionally biased region" description="Low complexity" evidence="12">
    <location>
        <begin position="422"/>
        <end position="434"/>
    </location>
</feature>
<evidence type="ECO:0000256" key="8">
    <source>
        <dbReference type="ARBA" id="ARBA00047899"/>
    </source>
</evidence>
<accession>A0A6J2SVK4</accession>
<evidence type="ECO:0000256" key="7">
    <source>
        <dbReference type="ARBA" id="ARBA00022840"/>
    </source>
</evidence>
<feature type="compositionally biased region" description="Polar residues" evidence="12">
    <location>
        <begin position="435"/>
        <end position="444"/>
    </location>
</feature>
<keyword evidence="7 10" id="KW-0067">ATP-binding</keyword>
<reference evidence="15" key="1">
    <citation type="submission" date="2025-08" db="UniProtKB">
        <authorList>
            <consortium name="RefSeq"/>
        </authorList>
    </citation>
    <scope>IDENTIFICATION</scope>
    <source>
        <strain evidence="15">15085-1641.00</strain>
        <tissue evidence="15">Whole body</tissue>
    </source>
</reference>
<dbReference type="Pfam" id="PF00069">
    <property type="entry name" value="Pkinase"/>
    <property type="match status" value="1"/>
</dbReference>
<feature type="compositionally biased region" description="Polar residues" evidence="12">
    <location>
        <begin position="1125"/>
        <end position="1136"/>
    </location>
</feature>
<feature type="region of interest" description="Disordered" evidence="12">
    <location>
        <begin position="796"/>
        <end position="841"/>
    </location>
</feature>
<dbReference type="RefSeq" id="XP_030081186.1">
    <property type="nucleotide sequence ID" value="XM_030225326.1"/>
</dbReference>
<dbReference type="SUPFAM" id="SSF56112">
    <property type="entry name" value="Protein kinase-like (PK-like)"/>
    <property type="match status" value="1"/>
</dbReference>
<evidence type="ECO:0000313" key="15">
    <source>
        <dbReference type="RefSeq" id="XP_030081186.1"/>
    </source>
</evidence>